<comment type="subcellular location">
    <subcellularLocation>
        <location evidence="1">Cell membrane</location>
        <topology evidence="1">Peripheral membrane protein</topology>
        <orientation evidence="1">Cytoplasmic side</orientation>
    </subcellularLocation>
</comment>
<dbReference type="GO" id="GO:0005886">
    <property type="term" value="C:plasma membrane"/>
    <property type="evidence" value="ECO:0007669"/>
    <property type="project" value="UniProtKB-SubCell"/>
</dbReference>
<dbReference type="PRINTS" id="PR01004">
    <property type="entry name" value="FLGFLIJ"/>
</dbReference>
<keyword evidence="7" id="KW-1005">Bacterial flagellum biogenesis</keyword>
<feature type="region of interest" description="Disordered" evidence="11">
    <location>
        <begin position="121"/>
        <end position="149"/>
    </location>
</feature>
<evidence type="ECO:0000256" key="3">
    <source>
        <dbReference type="ARBA" id="ARBA00020392"/>
    </source>
</evidence>
<dbReference type="RefSeq" id="WP_054285022.1">
    <property type="nucleotide sequence ID" value="NZ_CYHA01000002.1"/>
</dbReference>
<dbReference type="NCBIfam" id="TIGR02473">
    <property type="entry name" value="flagell_FliJ"/>
    <property type="match status" value="1"/>
</dbReference>
<dbReference type="Proteomes" id="UP000243535">
    <property type="component" value="Unassembled WGS sequence"/>
</dbReference>
<keyword evidence="12" id="KW-0966">Cell projection</keyword>
<organism evidence="12 13">
    <name type="scientific">Gulbenkiania indica</name>
    <dbReference type="NCBI Taxonomy" id="375574"/>
    <lineage>
        <taxon>Bacteria</taxon>
        <taxon>Pseudomonadati</taxon>
        <taxon>Pseudomonadota</taxon>
        <taxon>Betaproteobacteria</taxon>
        <taxon>Neisseriales</taxon>
        <taxon>Chromobacteriaceae</taxon>
        <taxon>Gulbenkiania</taxon>
    </lineage>
</organism>
<evidence type="ECO:0000256" key="8">
    <source>
        <dbReference type="ARBA" id="ARBA00022927"/>
    </source>
</evidence>
<protein>
    <recommendedName>
        <fullName evidence="3">Flagellar FliJ protein</fullName>
    </recommendedName>
</protein>
<keyword evidence="13" id="KW-1185">Reference proteome</keyword>
<keyword evidence="12" id="KW-0282">Flagellum</keyword>
<dbReference type="Gene3D" id="1.10.287.1700">
    <property type="match status" value="1"/>
</dbReference>
<dbReference type="EMBL" id="CYHA01000002">
    <property type="protein sequence ID" value="CUA82273.1"/>
    <property type="molecule type" value="Genomic_DNA"/>
</dbReference>
<dbReference type="InterPro" id="IPR018006">
    <property type="entry name" value="Flag_FliJ_proteobac"/>
</dbReference>
<keyword evidence="10" id="KW-1006">Bacterial flagellum protein export</keyword>
<proteinExistence type="inferred from homology"/>
<dbReference type="GO" id="GO:0009288">
    <property type="term" value="C:bacterial-type flagellum"/>
    <property type="evidence" value="ECO:0007669"/>
    <property type="project" value="InterPro"/>
</dbReference>
<reference evidence="13" key="1">
    <citation type="submission" date="2015-08" db="EMBL/GenBank/DDBJ databases">
        <authorList>
            <person name="Varghese N."/>
        </authorList>
    </citation>
    <scope>NUCLEOTIDE SEQUENCE [LARGE SCALE GENOMIC DNA]</scope>
    <source>
        <strain evidence="13">DSM 17901</strain>
    </source>
</reference>
<dbReference type="PANTHER" id="PTHR38786">
    <property type="entry name" value="FLAGELLAR FLIJ PROTEIN"/>
    <property type="match status" value="1"/>
</dbReference>
<dbReference type="PANTHER" id="PTHR38786:SF1">
    <property type="entry name" value="FLAGELLAR FLIJ PROTEIN"/>
    <property type="match status" value="1"/>
</dbReference>
<keyword evidence="4" id="KW-0813">Transport</keyword>
<dbReference type="GO" id="GO:0071973">
    <property type="term" value="P:bacterial-type flagellum-dependent cell motility"/>
    <property type="evidence" value="ECO:0007669"/>
    <property type="project" value="InterPro"/>
</dbReference>
<dbReference type="InterPro" id="IPR053716">
    <property type="entry name" value="Flag_assembly_chemotaxis_eff"/>
</dbReference>
<dbReference type="GO" id="GO:0015031">
    <property type="term" value="P:protein transport"/>
    <property type="evidence" value="ECO:0007669"/>
    <property type="project" value="UniProtKB-KW"/>
</dbReference>
<keyword evidence="5" id="KW-1003">Cell membrane</keyword>
<dbReference type="Pfam" id="PF02050">
    <property type="entry name" value="FliJ"/>
    <property type="match status" value="1"/>
</dbReference>
<accession>A0A0K6GUK8</accession>
<evidence type="ECO:0000256" key="5">
    <source>
        <dbReference type="ARBA" id="ARBA00022475"/>
    </source>
</evidence>
<keyword evidence="6" id="KW-0145">Chemotaxis</keyword>
<comment type="similarity">
    <text evidence="2">Belongs to the FliJ family.</text>
</comment>
<dbReference type="OrthoDB" id="6465096at2"/>
<dbReference type="GO" id="GO:0006935">
    <property type="term" value="P:chemotaxis"/>
    <property type="evidence" value="ECO:0007669"/>
    <property type="project" value="UniProtKB-KW"/>
</dbReference>
<dbReference type="STRING" id="375574.GCA_001418035_00931"/>
<evidence type="ECO:0000256" key="2">
    <source>
        <dbReference type="ARBA" id="ARBA00010004"/>
    </source>
</evidence>
<evidence type="ECO:0000313" key="12">
    <source>
        <dbReference type="EMBL" id="CUA82273.1"/>
    </source>
</evidence>
<dbReference type="InterPro" id="IPR052570">
    <property type="entry name" value="FliJ"/>
</dbReference>
<dbReference type="GO" id="GO:0044781">
    <property type="term" value="P:bacterial-type flagellum organization"/>
    <property type="evidence" value="ECO:0007669"/>
    <property type="project" value="UniProtKB-KW"/>
</dbReference>
<name>A0A0K6GUK8_9NEIS</name>
<evidence type="ECO:0000256" key="11">
    <source>
        <dbReference type="SAM" id="MobiDB-lite"/>
    </source>
</evidence>
<dbReference type="InterPro" id="IPR012823">
    <property type="entry name" value="Flagell_FliJ"/>
</dbReference>
<evidence type="ECO:0000256" key="6">
    <source>
        <dbReference type="ARBA" id="ARBA00022500"/>
    </source>
</evidence>
<dbReference type="GO" id="GO:0003774">
    <property type="term" value="F:cytoskeletal motor activity"/>
    <property type="evidence" value="ECO:0007669"/>
    <property type="project" value="InterPro"/>
</dbReference>
<evidence type="ECO:0000256" key="4">
    <source>
        <dbReference type="ARBA" id="ARBA00022448"/>
    </source>
</evidence>
<gene>
    <name evidence="12" type="ORF">Ga0061063_1138</name>
</gene>
<keyword evidence="8" id="KW-0653">Protein transport</keyword>
<evidence type="ECO:0000256" key="10">
    <source>
        <dbReference type="ARBA" id="ARBA00023225"/>
    </source>
</evidence>
<dbReference type="AlphaFoldDB" id="A0A0K6GUK8"/>
<sequence>MAESKYLFLKKLAQDKEEAAAERMRVAQSRLSEAETRLEQLRTFHAEYQQRLVASGMKGMSVLQWRDFQAFIARLAEALKTQENEVDRARQNHALEKHAWQEERKRVKAFEKLMEREAEEALKRENRAQQKTTDEFAARKFWDTQHKPE</sequence>
<evidence type="ECO:0000256" key="7">
    <source>
        <dbReference type="ARBA" id="ARBA00022795"/>
    </source>
</evidence>
<keyword evidence="12" id="KW-0969">Cilium</keyword>
<dbReference type="PIRSF" id="PIRSF019404">
    <property type="entry name" value="FliJ"/>
    <property type="match status" value="1"/>
</dbReference>
<evidence type="ECO:0000256" key="1">
    <source>
        <dbReference type="ARBA" id="ARBA00004413"/>
    </source>
</evidence>
<evidence type="ECO:0000313" key="13">
    <source>
        <dbReference type="Proteomes" id="UP000243535"/>
    </source>
</evidence>
<evidence type="ECO:0000256" key="9">
    <source>
        <dbReference type="ARBA" id="ARBA00023136"/>
    </source>
</evidence>
<keyword evidence="9" id="KW-0472">Membrane</keyword>